<dbReference type="SUPFAM" id="SSF101967">
    <property type="entry name" value="Adhesin YadA, collagen-binding domain"/>
    <property type="match status" value="2"/>
</dbReference>
<dbReference type="Gene3D" id="4.10.80.270">
    <property type="match status" value="2"/>
</dbReference>
<dbReference type="Pfam" id="PF05662">
    <property type="entry name" value="YadA_stalk"/>
    <property type="match status" value="3"/>
</dbReference>
<dbReference type="EMBL" id="AVQL01000288">
    <property type="protein sequence ID" value="KEQ01837.1"/>
    <property type="molecule type" value="Genomic_DNA"/>
</dbReference>
<dbReference type="InterPro" id="IPR011049">
    <property type="entry name" value="Serralysin-like_metalloprot_C"/>
</dbReference>
<evidence type="ECO:0000313" key="2">
    <source>
        <dbReference type="EMBL" id="KEQ01837.1"/>
    </source>
</evidence>
<dbReference type="InterPro" id="IPR008635">
    <property type="entry name" value="Coiled_stalk_dom"/>
</dbReference>
<dbReference type="Gene3D" id="2.150.10.10">
    <property type="entry name" value="Serralysin-like metalloprotease, C-terminal"/>
    <property type="match status" value="1"/>
</dbReference>
<dbReference type="Gene3D" id="1.20.5.170">
    <property type="match status" value="1"/>
</dbReference>
<proteinExistence type="predicted"/>
<reference evidence="2 3" key="1">
    <citation type="journal article" date="2014" name="PLoS Genet.">
        <title>Hidden diversity in honey bee gut symbionts detected by single-cell genomics.</title>
        <authorList>
            <person name="Engel P."/>
            <person name="Stepanauskas R."/>
            <person name="Moran N."/>
        </authorList>
    </citation>
    <scope>NUCLEOTIDE SEQUENCE [LARGE SCALE GENOMIC DNA]</scope>
    <source>
        <strain evidence="2 3">SCGC AB-598-J21</strain>
    </source>
</reference>
<accession>A0A074VDE3</accession>
<feature type="domain" description="Trimeric autotransporter adhesin YadA-like stalk" evidence="1">
    <location>
        <begin position="127"/>
        <end position="171"/>
    </location>
</feature>
<evidence type="ECO:0000259" key="1">
    <source>
        <dbReference type="Pfam" id="PF05662"/>
    </source>
</evidence>
<dbReference type="Gene3D" id="6.10.250.2030">
    <property type="match status" value="1"/>
</dbReference>
<feature type="non-terminal residue" evidence="2">
    <location>
        <position position="1"/>
    </location>
</feature>
<feature type="non-terminal residue" evidence="2">
    <location>
        <position position="354"/>
    </location>
</feature>
<gene>
    <name evidence="2" type="ORF">SASC598J21_003850</name>
</gene>
<sequence length="354" mass="35982">QWNKEAGAYSANHGTGNAQRITNVAAGNVAPDSSDAINGSQFFQLSGSASTGLNNLSTSLSTVTNNQLNSLSTIISNSLSTVNQNVSSLSTGLNTVTEKVTALQANALQWDKVTGSYNAERDSKAQKITQVAAGSIAGDSTDAVNGAQMYSLSTGTANSVNKLTENLNKTNLDLGTLSTATKTDLNNLTTSLNSTSDELTKLSSSTSGSIQSISTSLDTLTTSTANSLQALDKGLKDTSSSVSTLQANPLQWTAGKGVYDASRDGSAKVLSGVAAGAVSAESTEAVNGGQLHSLSTVTVAGLNSVSTGLSSLSQSTTTGLNNLSASLSSANQNLTTLQQNALQWNSTLTAYDAG</sequence>
<feature type="domain" description="Trimeric autotransporter adhesin YadA-like stalk" evidence="1">
    <location>
        <begin position="271"/>
        <end position="311"/>
    </location>
</feature>
<dbReference type="GO" id="GO:0019867">
    <property type="term" value="C:outer membrane"/>
    <property type="evidence" value="ECO:0007669"/>
    <property type="project" value="InterPro"/>
</dbReference>
<feature type="domain" description="Trimeric autotransporter adhesin YadA-like stalk" evidence="1">
    <location>
        <begin position="20"/>
        <end position="60"/>
    </location>
</feature>
<comment type="caution">
    <text evidence="2">The sequence shown here is derived from an EMBL/GenBank/DDBJ whole genome shotgun (WGS) entry which is preliminary data.</text>
</comment>
<dbReference type="Proteomes" id="UP000027644">
    <property type="component" value="Unassembled WGS sequence"/>
</dbReference>
<dbReference type="AlphaFoldDB" id="A0A074VDE3"/>
<evidence type="ECO:0000313" key="3">
    <source>
        <dbReference type="Proteomes" id="UP000027644"/>
    </source>
</evidence>
<organism evidence="2 3">
    <name type="scientific">Snodgrassella alvi SCGC AB-598-J21</name>
    <dbReference type="NCBI Taxonomy" id="1385367"/>
    <lineage>
        <taxon>Bacteria</taxon>
        <taxon>Pseudomonadati</taxon>
        <taxon>Pseudomonadota</taxon>
        <taxon>Betaproteobacteria</taxon>
        <taxon>Neisseriales</taxon>
        <taxon>Neisseriaceae</taxon>
        <taxon>Snodgrassella</taxon>
    </lineage>
</organism>
<name>A0A074VDE3_9NEIS</name>
<protein>
    <submittedName>
        <fullName evidence="2">Hemagglutinin</fullName>
    </submittedName>
</protein>